<organism evidence="10 11">
    <name type="scientific">Edaphobacter aggregans</name>
    <dbReference type="NCBI Taxonomy" id="570835"/>
    <lineage>
        <taxon>Bacteria</taxon>
        <taxon>Pseudomonadati</taxon>
        <taxon>Acidobacteriota</taxon>
        <taxon>Terriglobia</taxon>
        <taxon>Terriglobales</taxon>
        <taxon>Acidobacteriaceae</taxon>
        <taxon>Edaphobacter</taxon>
    </lineage>
</organism>
<dbReference type="GO" id="GO:0006004">
    <property type="term" value="P:fucose metabolic process"/>
    <property type="evidence" value="ECO:0007669"/>
    <property type="project" value="InterPro"/>
</dbReference>
<dbReference type="Proteomes" id="UP000269669">
    <property type="component" value="Unassembled WGS sequence"/>
</dbReference>
<dbReference type="SMART" id="SM00812">
    <property type="entry name" value="Alpha_L_fucos"/>
    <property type="match status" value="1"/>
</dbReference>
<gene>
    <name evidence="10" type="ORF">EDE15_0676</name>
</gene>
<dbReference type="InterPro" id="IPR031919">
    <property type="entry name" value="Fucosidase_C"/>
</dbReference>
<dbReference type="InterPro" id="IPR057739">
    <property type="entry name" value="Glyco_hydro_29_N"/>
</dbReference>
<dbReference type="Pfam" id="PF01120">
    <property type="entry name" value="Alpha_L_fucos"/>
    <property type="match status" value="1"/>
</dbReference>
<evidence type="ECO:0000256" key="7">
    <source>
        <dbReference type="SAM" id="SignalP"/>
    </source>
</evidence>
<evidence type="ECO:0000256" key="5">
    <source>
        <dbReference type="ARBA" id="ARBA00022801"/>
    </source>
</evidence>
<evidence type="ECO:0000313" key="10">
    <source>
        <dbReference type="EMBL" id="RSL15196.1"/>
    </source>
</evidence>
<dbReference type="InterPro" id="IPR013780">
    <property type="entry name" value="Glyco_hydro_b"/>
</dbReference>
<dbReference type="InterPro" id="IPR000933">
    <property type="entry name" value="Glyco_hydro_29"/>
</dbReference>
<dbReference type="OrthoDB" id="107551at2"/>
<sequence length="557" mass="62060">MSQLRISAIAFLFASVSLALVCRGVAHAQAASPAAPTARDLPEDLAAQWIKASSKYDGARSIILQQVDRDAQHGPFRPDWNTLSRYQVPDWYKDAKFGIFIHWGLYSVPAFGNEWYPREMYVAGSAINKHHVEKYGPLTQFGYKDFIPMFKAEHYDPQAWAKLFKDSGAKYVVPVFEHHDGFAMYDSDLSDWTAAKMGPKRDLVGDLAKAVRAEGLHLGASSHRIEHDWFLDGGRKQPSDVNDSKYAAFYGPAQIQLQDAPAPGGNDLSTDWTYVSPAYAQDWVARNAEIVQKYQPEIIFFDWWIGQPSVRPFLAEFAAYYYNESLKHGPVGIITYKHVAMQKNSAVLDLERGQLAGISPDYWQTDTSVSNKSWGYIENDTFKSPAFIVHQLVDVVSKNGNLLMNIGPRADGTIPIEVQRVLLSVGDWLKVNGDAIYGTRPWNIFGEGPTLVKAGPFHDTETQIYTAQDFRFTTKGPDLYAIELAWPTSGEAVIQSLGTSAATSQPIQSVQMLGANSKLAFEQKQDGLHIKLSDKLSEQPAYAFRIIFASGSQKVAK</sequence>
<feature type="chain" id="PRO_5019097180" description="alpha-L-fucosidase" evidence="7">
    <location>
        <begin position="29"/>
        <end position="557"/>
    </location>
</feature>
<name>A0A428ME97_9BACT</name>
<keyword evidence="11" id="KW-1185">Reference proteome</keyword>
<dbReference type="FunFam" id="3.20.20.80:FF:000158">
    <property type="entry name" value="Exported alpha-L-fucosidase"/>
    <property type="match status" value="1"/>
</dbReference>
<dbReference type="InterPro" id="IPR016286">
    <property type="entry name" value="FUC_metazoa-typ"/>
</dbReference>
<accession>A0A428ME97</accession>
<dbReference type="PANTHER" id="PTHR10030">
    <property type="entry name" value="ALPHA-L-FUCOSIDASE"/>
    <property type="match status" value="1"/>
</dbReference>
<evidence type="ECO:0000256" key="6">
    <source>
        <dbReference type="ARBA" id="ARBA00023295"/>
    </source>
</evidence>
<keyword evidence="4 7" id="KW-0732">Signal</keyword>
<keyword evidence="6" id="KW-0326">Glycosidase</keyword>
<evidence type="ECO:0000256" key="1">
    <source>
        <dbReference type="ARBA" id="ARBA00004071"/>
    </source>
</evidence>
<dbReference type="EMBL" id="RSDW01000001">
    <property type="protein sequence ID" value="RSL15196.1"/>
    <property type="molecule type" value="Genomic_DNA"/>
</dbReference>
<proteinExistence type="inferred from homology"/>
<dbReference type="GO" id="GO:0005764">
    <property type="term" value="C:lysosome"/>
    <property type="evidence" value="ECO:0007669"/>
    <property type="project" value="TreeGrafter"/>
</dbReference>
<dbReference type="EC" id="3.2.1.51" evidence="3"/>
<dbReference type="GO" id="GO:0016139">
    <property type="term" value="P:glycoside catabolic process"/>
    <property type="evidence" value="ECO:0007669"/>
    <property type="project" value="TreeGrafter"/>
</dbReference>
<evidence type="ECO:0000259" key="8">
    <source>
        <dbReference type="Pfam" id="PF01120"/>
    </source>
</evidence>
<feature type="signal peptide" evidence="7">
    <location>
        <begin position="1"/>
        <end position="28"/>
    </location>
</feature>
<feature type="domain" description="Glycoside hydrolase family 29 N-terminal" evidence="8">
    <location>
        <begin position="65"/>
        <end position="434"/>
    </location>
</feature>
<dbReference type="Pfam" id="PF16757">
    <property type="entry name" value="Fucosidase_C"/>
    <property type="match status" value="1"/>
</dbReference>
<dbReference type="PIRSF" id="PIRSF001092">
    <property type="entry name" value="Alpha-L-fucosidase"/>
    <property type="match status" value="1"/>
</dbReference>
<dbReference type="SUPFAM" id="SSF51445">
    <property type="entry name" value="(Trans)glycosidases"/>
    <property type="match status" value="1"/>
</dbReference>
<dbReference type="GO" id="GO:0004560">
    <property type="term" value="F:alpha-L-fucosidase activity"/>
    <property type="evidence" value="ECO:0007669"/>
    <property type="project" value="InterPro"/>
</dbReference>
<feature type="domain" description="Alpha-L-fucosidase C-terminal" evidence="9">
    <location>
        <begin position="468"/>
        <end position="546"/>
    </location>
</feature>
<evidence type="ECO:0000256" key="3">
    <source>
        <dbReference type="ARBA" id="ARBA00012662"/>
    </source>
</evidence>
<comment type="function">
    <text evidence="1">Alpha-L-fucosidase is responsible for hydrolyzing the alpha-1,6-linked fucose joined to the reducing-end N-acetylglucosamine of the carbohydrate moieties of glycoproteins.</text>
</comment>
<evidence type="ECO:0000313" key="11">
    <source>
        <dbReference type="Proteomes" id="UP000269669"/>
    </source>
</evidence>
<evidence type="ECO:0000259" key="9">
    <source>
        <dbReference type="Pfam" id="PF16757"/>
    </source>
</evidence>
<dbReference type="Gene3D" id="3.20.20.80">
    <property type="entry name" value="Glycosidases"/>
    <property type="match status" value="1"/>
</dbReference>
<dbReference type="RefSeq" id="WP_125483964.1">
    <property type="nucleotide sequence ID" value="NZ_RSDW01000001.1"/>
</dbReference>
<dbReference type="PANTHER" id="PTHR10030:SF37">
    <property type="entry name" value="ALPHA-L-FUCOSIDASE-RELATED"/>
    <property type="match status" value="1"/>
</dbReference>
<evidence type="ECO:0000256" key="2">
    <source>
        <dbReference type="ARBA" id="ARBA00007951"/>
    </source>
</evidence>
<keyword evidence="5" id="KW-0378">Hydrolase</keyword>
<dbReference type="InterPro" id="IPR017853">
    <property type="entry name" value="GH"/>
</dbReference>
<reference evidence="10 11" key="1">
    <citation type="submission" date="2018-12" db="EMBL/GenBank/DDBJ databases">
        <title>Sequencing of bacterial isolates from soil warming experiment in Harvard Forest, Massachusetts, USA.</title>
        <authorList>
            <person name="Deangelis K."/>
        </authorList>
    </citation>
    <scope>NUCLEOTIDE SEQUENCE [LARGE SCALE GENOMIC DNA]</scope>
    <source>
        <strain evidence="10 11">EB153</strain>
    </source>
</reference>
<dbReference type="AlphaFoldDB" id="A0A428ME97"/>
<evidence type="ECO:0000256" key="4">
    <source>
        <dbReference type="ARBA" id="ARBA00022729"/>
    </source>
</evidence>
<protein>
    <recommendedName>
        <fullName evidence="3">alpha-L-fucosidase</fullName>
        <ecNumber evidence="3">3.2.1.51</ecNumber>
    </recommendedName>
</protein>
<comment type="caution">
    <text evidence="10">The sequence shown here is derived from an EMBL/GenBank/DDBJ whole genome shotgun (WGS) entry which is preliminary data.</text>
</comment>
<comment type="similarity">
    <text evidence="2">Belongs to the glycosyl hydrolase 29 family.</text>
</comment>
<dbReference type="Gene3D" id="2.60.40.1180">
    <property type="entry name" value="Golgi alpha-mannosidase II"/>
    <property type="match status" value="1"/>
</dbReference>